<dbReference type="STRING" id="44251.PDUR_09550"/>
<evidence type="ECO:0000259" key="1">
    <source>
        <dbReference type="Pfam" id="PF07969"/>
    </source>
</evidence>
<proteinExistence type="predicted"/>
<dbReference type="AlphaFoldDB" id="A0A089HM04"/>
<keyword evidence="2" id="KW-0378">Hydrolase</keyword>
<accession>A0A089HM04</accession>
<dbReference type="InterPro" id="IPR013108">
    <property type="entry name" value="Amidohydro_3"/>
</dbReference>
<dbReference type="GO" id="GO:0016810">
    <property type="term" value="F:hydrolase activity, acting on carbon-nitrogen (but not peptide) bonds"/>
    <property type="evidence" value="ECO:0007669"/>
    <property type="project" value="InterPro"/>
</dbReference>
<dbReference type="CDD" id="cd01300">
    <property type="entry name" value="YtcJ_like"/>
    <property type="match status" value="1"/>
</dbReference>
<dbReference type="PANTHER" id="PTHR22642">
    <property type="entry name" value="IMIDAZOLONEPROPIONASE"/>
    <property type="match status" value="1"/>
</dbReference>
<evidence type="ECO:0000313" key="2">
    <source>
        <dbReference type="EMBL" id="AIQ12137.1"/>
    </source>
</evidence>
<dbReference type="InterPro" id="IPR011059">
    <property type="entry name" value="Metal-dep_hydrolase_composite"/>
</dbReference>
<dbReference type="KEGG" id="pdu:PDUR_09550"/>
<name>A0A089HM04_PAEDU</name>
<dbReference type="eggNOG" id="COG1574">
    <property type="taxonomic scope" value="Bacteria"/>
</dbReference>
<dbReference type="Proteomes" id="UP000029409">
    <property type="component" value="Chromosome"/>
</dbReference>
<sequence>MPGILFTNGTGIQGAQDAADSIYTENGIIAAIGTQRELKLQLAGRDYKTVDWDGGYVLPGLADSHLHLGMQGMKLDMLDFTGTASKVEMLKRIADRANTTPPGGWILGLNWNENEFRPAEAPHKRELDEITDQHPIFLTRTCFHAYLGNSEAFRLAGVTESTPNPPSGAYGRDADGCLNGLIYEDASLPFTAVQPAPSYDALKNAMRRACQHALSLGLTAAHTEDLRLLGSMDTMLRIHRELHEEGVYFRTHQLLYYPFLQEAEELGLHPGDGDEWLRIGALKLFSDGAIGGRTALLVRPYSDAPHTSGIAIHTQEELNEIVAAARRSSFPAAVHAIGDAAADMTLTAMERVPLPKDAPLPDRFIHAQVLDAALVERMRALRLIADIQPRFVASDFPWVLDRVGEERKEYLYAWRKLLAAGITCAGGSDAPIEPLNPFLGLHAAVTRRKPDETHAGYLPEQKLTTAEALRLFIEGSAAAAGEERERGRIAVGMRADFTVIDRDISVNAEEMLAAKARMTVVNGTIAYRASR</sequence>
<reference evidence="2 3" key="1">
    <citation type="submission" date="2014-08" db="EMBL/GenBank/DDBJ databases">
        <title>Comparative genomics of the Paenibacillus odorifer group.</title>
        <authorList>
            <person name="den Bakker H.C."/>
            <person name="Tsai Y.-C."/>
            <person name="Martin N."/>
            <person name="Korlach J."/>
            <person name="Wiedmann M."/>
        </authorList>
    </citation>
    <scope>NUCLEOTIDE SEQUENCE [LARGE SCALE GENOMIC DNA]</scope>
    <source>
        <strain evidence="2 3">DSM 1735</strain>
    </source>
</reference>
<feature type="domain" description="Amidohydrolase 3" evidence="1">
    <location>
        <begin position="48"/>
        <end position="527"/>
    </location>
</feature>
<protein>
    <submittedName>
        <fullName evidence="2">Hydrolase</fullName>
    </submittedName>
</protein>
<dbReference type="SUPFAM" id="SSF51338">
    <property type="entry name" value="Composite domain of metallo-dependent hydrolases"/>
    <property type="match status" value="1"/>
</dbReference>
<evidence type="ECO:0000313" key="3">
    <source>
        <dbReference type="Proteomes" id="UP000029409"/>
    </source>
</evidence>
<dbReference type="Pfam" id="PF07969">
    <property type="entry name" value="Amidohydro_3"/>
    <property type="match status" value="1"/>
</dbReference>
<dbReference type="RefSeq" id="WP_042205997.1">
    <property type="nucleotide sequence ID" value="NZ_CP009288.1"/>
</dbReference>
<dbReference type="Gene3D" id="3.10.310.70">
    <property type="match status" value="1"/>
</dbReference>
<gene>
    <name evidence="2" type="ORF">PDUR_09550</name>
</gene>
<dbReference type="InterPro" id="IPR033932">
    <property type="entry name" value="YtcJ-like"/>
</dbReference>
<dbReference type="InterPro" id="IPR032466">
    <property type="entry name" value="Metal_Hydrolase"/>
</dbReference>
<dbReference type="Gene3D" id="2.30.40.10">
    <property type="entry name" value="Urease, subunit C, domain 1"/>
    <property type="match status" value="1"/>
</dbReference>
<keyword evidence="3" id="KW-1185">Reference proteome</keyword>
<dbReference type="OrthoDB" id="9767366at2"/>
<dbReference type="Gene3D" id="3.20.20.140">
    <property type="entry name" value="Metal-dependent hydrolases"/>
    <property type="match status" value="1"/>
</dbReference>
<dbReference type="EMBL" id="CP009288">
    <property type="protein sequence ID" value="AIQ12137.1"/>
    <property type="molecule type" value="Genomic_DNA"/>
</dbReference>
<organism evidence="2 3">
    <name type="scientific">Paenibacillus durus</name>
    <name type="common">Paenibacillus azotofixans</name>
    <dbReference type="NCBI Taxonomy" id="44251"/>
    <lineage>
        <taxon>Bacteria</taxon>
        <taxon>Bacillati</taxon>
        <taxon>Bacillota</taxon>
        <taxon>Bacilli</taxon>
        <taxon>Bacillales</taxon>
        <taxon>Paenibacillaceae</taxon>
        <taxon>Paenibacillus</taxon>
    </lineage>
</organism>
<dbReference type="SUPFAM" id="SSF51556">
    <property type="entry name" value="Metallo-dependent hydrolases"/>
    <property type="match status" value="1"/>
</dbReference>
<dbReference type="PANTHER" id="PTHR22642:SF2">
    <property type="entry name" value="PROTEIN LONG AFTER FAR-RED 3"/>
    <property type="match status" value="1"/>
</dbReference>